<dbReference type="Proteomes" id="UP000230551">
    <property type="component" value="Unassembled WGS sequence"/>
</dbReference>
<keyword evidence="1" id="KW-0472">Membrane</keyword>
<dbReference type="AlphaFoldDB" id="A0A2G5PHM1"/>
<organism evidence="2 3">
    <name type="scientific">Mycolicibacterium brumae</name>
    <dbReference type="NCBI Taxonomy" id="85968"/>
    <lineage>
        <taxon>Bacteria</taxon>
        <taxon>Bacillati</taxon>
        <taxon>Actinomycetota</taxon>
        <taxon>Actinomycetes</taxon>
        <taxon>Mycobacteriales</taxon>
        <taxon>Mycobacteriaceae</taxon>
        <taxon>Mycolicibacterium</taxon>
    </lineage>
</organism>
<feature type="transmembrane region" description="Helical" evidence="1">
    <location>
        <begin position="40"/>
        <end position="59"/>
    </location>
</feature>
<keyword evidence="1" id="KW-0812">Transmembrane</keyword>
<name>A0A2G5PHM1_9MYCO</name>
<keyword evidence="1" id="KW-1133">Transmembrane helix</keyword>
<dbReference type="RefSeq" id="WP_090588633.1">
    <property type="nucleotide sequence ID" value="NZ_CP104302.1"/>
</dbReference>
<gene>
    <name evidence="2" type="ORF">CQY22_000490</name>
</gene>
<dbReference type="OrthoDB" id="4764075at2"/>
<feature type="transmembrane region" description="Helical" evidence="1">
    <location>
        <begin position="71"/>
        <end position="89"/>
    </location>
</feature>
<accession>A0A2G5PHM1</accession>
<dbReference type="InterPro" id="IPR031614">
    <property type="entry name" value="Holin_9"/>
</dbReference>
<proteinExistence type="predicted"/>
<dbReference type="Pfam" id="PF16936">
    <property type="entry name" value="Holin_9"/>
    <property type="match status" value="1"/>
</dbReference>
<evidence type="ECO:0000313" key="3">
    <source>
        <dbReference type="Proteomes" id="UP000230551"/>
    </source>
</evidence>
<sequence length="92" mass="9311">MIPLPRAPILTAVMLVGVTVGILCGVLGMLLVTTPIRPDLAMGLVLGVPSGIGILAVLVSGRRWVTGAGAFLLSVAPGWFAVMVLAQVVHGA</sequence>
<comment type="caution">
    <text evidence="2">The sequence shown here is derived from an EMBL/GenBank/DDBJ whole genome shotgun (WGS) entry which is preliminary data.</text>
</comment>
<evidence type="ECO:0008006" key="4">
    <source>
        <dbReference type="Google" id="ProtNLM"/>
    </source>
</evidence>
<keyword evidence="3" id="KW-1185">Reference proteome</keyword>
<protein>
    <recommendedName>
        <fullName evidence="4">Hydrophobic protein</fullName>
    </recommendedName>
</protein>
<feature type="transmembrane region" description="Helical" evidence="1">
    <location>
        <begin position="12"/>
        <end position="34"/>
    </location>
</feature>
<evidence type="ECO:0000313" key="2">
    <source>
        <dbReference type="EMBL" id="PIB77484.1"/>
    </source>
</evidence>
<dbReference type="STRING" id="85968.GCA_900073015_01748"/>
<evidence type="ECO:0000256" key="1">
    <source>
        <dbReference type="SAM" id="Phobius"/>
    </source>
</evidence>
<dbReference type="EMBL" id="PDCN02000001">
    <property type="protein sequence ID" value="PIB77484.1"/>
    <property type="molecule type" value="Genomic_DNA"/>
</dbReference>
<reference evidence="2 3" key="1">
    <citation type="journal article" date="2017" name="Infect. Genet. Evol.">
        <title>The new phylogeny of the genus Mycobacterium: The old and the news.</title>
        <authorList>
            <person name="Tortoli E."/>
            <person name="Fedrizzi T."/>
            <person name="Meehan C.J."/>
            <person name="Trovato A."/>
            <person name="Grottola A."/>
            <person name="Giacobazzi E."/>
            <person name="Serpini G.F."/>
            <person name="Tagliazucchi S."/>
            <person name="Fabio A."/>
            <person name="Bettua C."/>
            <person name="Bertorelli R."/>
            <person name="Frascaro F."/>
            <person name="De Sanctis V."/>
            <person name="Pecorari M."/>
            <person name="Jousson O."/>
            <person name="Segata N."/>
            <person name="Cirillo D.M."/>
        </authorList>
    </citation>
    <scope>NUCLEOTIDE SEQUENCE [LARGE SCALE GENOMIC DNA]</scope>
    <source>
        <strain evidence="2 3">CIP1034565</strain>
    </source>
</reference>